<dbReference type="PANTHER" id="PTHR22826">
    <property type="entry name" value="RHO GUANINE EXCHANGE FACTOR-RELATED"/>
    <property type="match status" value="1"/>
</dbReference>
<feature type="compositionally biased region" description="Polar residues" evidence="3">
    <location>
        <begin position="1714"/>
        <end position="1730"/>
    </location>
</feature>
<keyword evidence="2" id="KW-0175">Coiled coil</keyword>
<evidence type="ECO:0000256" key="1">
    <source>
        <dbReference type="ARBA" id="ARBA00022658"/>
    </source>
</evidence>
<dbReference type="Gene3D" id="1.20.900.10">
    <property type="entry name" value="Dbl homology (DH) domain"/>
    <property type="match status" value="1"/>
</dbReference>
<dbReference type="SUPFAM" id="SSF46966">
    <property type="entry name" value="Spectrin repeat"/>
    <property type="match status" value="4"/>
</dbReference>
<dbReference type="InterPro" id="IPR001849">
    <property type="entry name" value="PH_domain"/>
</dbReference>
<feature type="domain" description="DH" evidence="5">
    <location>
        <begin position="1233"/>
        <end position="1412"/>
    </location>
</feature>
<comment type="caution">
    <text evidence="6">The sequence shown here is derived from an EMBL/GenBank/DDBJ whole genome shotgun (WGS) entry which is preliminary data.</text>
</comment>
<dbReference type="Gene3D" id="3.40.525.10">
    <property type="entry name" value="CRAL-TRIO lipid binding domain"/>
    <property type="match status" value="1"/>
</dbReference>
<dbReference type="InterPro" id="IPR000219">
    <property type="entry name" value="DH_dom"/>
</dbReference>
<dbReference type="InterPro" id="IPR001331">
    <property type="entry name" value="GDS_CDC24_CS"/>
</dbReference>
<evidence type="ECO:0000259" key="5">
    <source>
        <dbReference type="PROSITE" id="PS50010"/>
    </source>
</evidence>
<dbReference type="InterPro" id="IPR051336">
    <property type="entry name" value="RhoGEF_Guanine_NuclExch_SF"/>
</dbReference>
<dbReference type="Pfam" id="PF13716">
    <property type="entry name" value="CRAL_TRIO_2"/>
    <property type="match status" value="1"/>
</dbReference>
<dbReference type="GO" id="GO:0019898">
    <property type="term" value="C:extrinsic component of membrane"/>
    <property type="evidence" value="ECO:0007669"/>
    <property type="project" value="TreeGrafter"/>
</dbReference>
<keyword evidence="1" id="KW-0344">Guanine-nucleotide releasing factor</keyword>
<dbReference type="PANTHER" id="PTHR22826:SF106">
    <property type="entry name" value="TRIO, ISOFORM A"/>
    <property type="match status" value="1"/>
</dbReference>
<protein>
    <submittedName>
        <fullName evidence="6">RhoGEF domain-containing protein</fullName>
    </submittedName>
</protein>
<dbReference type="PROSITE" id="PS50010">
    <property type="entry name" value="DH_2"/>
    <property type="match status" value="1"/>
</dbReference>
<feature type="domain" description="PH" evidence="4">
    <location>
        <begin position="1428"/>
        <end position="1535"/>
    </location>
</feature>
<dbReference type="InterPro" id="IPR035899">
    <property type="entry name" value="DBL_dom_sf"/>
</dbReference>
<dbReference type="EMBL" id="JAKKPZ010000001">
    <property type="protein sequence ID" value="KAI1728715.1"/>
    <property type="molecule type" value="Genomic_DNA"/>
</dbReference>
<dbReference type="SMART" id="SM00150">
    <property type="entry name" value="SPEC"/>
    <property type="match status" value="4"/>
</dbReference>
<feature type="compositionally biased region" description="Polar residues" evidence="3">
    <location>
        <begin position="1737"/>
        <end position="1750"/>
    </location>
</feature>
<feature type="compositionally biased region" description="Polar residues" evidence="3">
    <location>
        <begin position="1554"/>
        <end position="1574"/>
    </location>
</feature>
<dbReference type="InterPro" id="IPR036865">
    <property type="entry name" value="CRAL-TRIO_dom_sf"/>
</dbReference>
<gene>
    <name evidence="6" type="ORF">DdX_00913</name>
</gene>
<dbReference type="GO" id="GO:0005737">
    <property type="term" value="C:cytoplasm"/>
    <property type="evidence" value="ECO:0007669"/>
    <property type="project" value="TreeGrafter"/>
</dbReference>
<dbReference type="Pfam" id="PF00435">
    <property type="entry name" value="Spectrin"/>
    <property type="match status" value="1"/>
</dbReference>
<dbReference type="Gene3D" id="1.20.58.60">
    <property type="match status" value="3"/>
</dbReference>
<dbReference type="Proteomes" id="UP001201812">
    <property type="component" value="Unassembled WGS sequence"/>
</dbReference>
<dbReference type="InterPro" id="IPR018159">
    <property type="entry name" value="Spectrin/alpha-actinin"/>
</dbReference>
<evidence type="ECO:0000256" key="3">
    <source>
        <dbReference type="SAM" id="MobiDB-lite"/>
    </source>
</evidence>
<dbReference type="CDD" id="cd00160">
    <property type="entry name" value="RhoGEF"/>
    <property type="match status" value="1"/>
</dbReference>
<dbReference type="PROSITE" id="PS50003">
    <property type="entry name" value="PH_DOMAIN"/>
    <property type="match status" value="1"/>
</dbReference>
<dbReference type="Gene3D" id="2.30.29.30">
    <property type="entry name" value="Pleckstrin-homology domain (PH domain)/Phosphotyrosine-binding domain (PTB)"/>
    <property type="match status" value="1"/>
</dbReference>
<evidence type="ECO:0000256" key="2">
    <source>
        <dbReference type="SAM" id="Coils"/>
    </source>
</evidence>
<dbReference type="CDD" id="cd00176">
    <property type="entry name" value="SPEC"/>
    <property type="match status" value="1"/>
</dbReference>
<feature type="compositionally biased region" description="Low complexity" evidence="3">
    <location>
        <begin position="1613"/>
        <end position="1642"/>
    </location>
</feature>
<evidence type="ECO:0000313" key="7">
    <source>
        <dbReference type="Proteomes" id="UP001201812"/>
    </source>
</evidence>
<reference evidence="6" key="1">
    <citation type="submission" date="2022-01" db="EMBL/GenBank/DDBJ databases">
        <title>Genome Sequence Resource for Two Populations of Ditylenchus destructor, the Migratory Endoparasitic Phytonematode.</title>
        <authorList>
            <person name="Zhang H."/>
            <person name="Lin R."/>
            <person name="Xie B."/>
        </authorList>
    </citation>
    <scope>NUCLEOTIDE SEQUENCE</scope>
    <source>
        <strain evidence="6">BazhouSP</strain>
    </source>
</reference>
<name>A0AAD4NHB2_9BILA</name>
<dbReference type="InterPro" id="IPR055251">
    <property type="entry name" value="SOS1_NGEF_PH"/>
</dbReference>
<dbReference type="SMART" id="SM00233">
    <property type="entry name" value="PH"/>
    <property type="match status" value="1"/>
</dbReference>
<feature type="coiled-coil region" evidence="2">
    <location>
        <begin position="656"/>
        <end position="701"/>
    </location>
</feature>
<dbReference type="Pfam" id="PF22697">
    <property type="entry name" value="SOS1_NGEF_PH"/>
    <property type="match status" value="1"/>
</dbReference>
<dbReference type="SUPFAM" id="SSF52087">
    <property type="entry name" value="CRAL/TRIO domain"/>
    <property type="match status" value="1"/>
</dbReference>
<dbReference type="CDD" id="cd00170">
    <property type="entry name" value="SEC14"/>
    <property type="match status" value="1"/>
</dbReference>
<dbReference type="SMART" id="SM00516">
    <property type="entry name" value="SEC14"/>
    <property type="match status" value="1"/>
</dbReference>
<dbReference type="InterPro" id="IPR001251">
    <property type="entry name" value="CRAL-TRIO_dom"/>
</dbReference>
<dbReference type="PROSITE" id="PS00741">
    <property type="entry name" value="DH_1"/>
    <property type="match status" value="1"/>
</dbReference>
<dbReference type="GO" id="GO:0005085">
    <property type="term" value="F:guanyl-nucleotide exchange factor activity"/>
    <property type="evidence" value="ECO:0007669"/>
    <property type="project" value="UniProtKB-KW"/>
</dbReference>
<feature type="region of interest" description="Disordered" evidence="3">
    <location>
        <begin position="1714"/>
        <end position="1750"/>
    </location>
</feature>
<evidence type="ECO:0000313" key="6">
    <source>
        <dbReference type="EMBL" id="KAI1728715.1"/>
    </source>
</evidence>
<sequence length="1791" mass="208397">MPHPDNSVARRAEDIIHVLRERIALLPGARDREKRPIIFVPARENSSQVNPDHLRNLFMYLFDVTADDVKELGFVIVIDMRKGTTWGVIKPILKCLQEFFPGKISIVYIIKSDSFWEKHKASVSMGKFKFEIQSVGAESLTKTIDANQVLREFGGCLYYDHDAWLELRVDIERLVWRASDMLRYFEKYDNIMASADVPIDVGKAEELISNHQKLHSLIAALSIEAIEADVEQLKERIHSEHEYLPSSPNGALLTTKSNPDLSSIYPHLVQLIKTLTRTKSDVSRQWELKKQELDQCYQFKLFEQDAENAHQWIRSQSLQLSHRFTSTGTSDVETERLLAEHMELANVVDKYEISYKHVIDMGKRLLKLQSFVVNTIDALICQLENEWQSLKSHIEQRTRLLNLALNVHRKCTKFLKSYASWIDDVGVDPSKVTDKSHDELSMYLEEHDNFERAFETVYTEAYADATQLSKMMKRIFGDNVGQAQSYKQLLELMQRVTHAKRQLHSIWKSRRETIHYRISSAVFASDMRSVIDWLEQHGEPFLRRKIAIGHDRASSNSLNINHENFRNVAMNTYRNANQLFAMAQELKNAGEVDDEQTTHALAELRSRIDNFRRKVDMRTNLLFVACNFFTHYDEIMAWYRKLDDRSKSLTVIPKTVEECERNKEKLQTENDGTLQAYGRVIAEAEQLLVSLQQQRTLLNVDNSESIRHIENLMRNIDDRHTTEKDRWPVQRLYLNTAGKIAAFIRDCDDLHRQILSWREDLKGLKHQVSSKADIVMQYHRQNTEAVRQVVTETMNQMGEIVQMIQNQNLQLVLDDRKTMAQDVVISSANQLRQLEKDVMEIAKDVTNTIEHSLHINKLSKMANEVTNSIQQLQARFHQMNYIPCSLEDANQAHSIHQQFRTECDNVEGMLRNFYEKFAYADFTIDPAKRHMLDKVKSEWSQIIGMTENRSKLINNSIIYYKCASHVMPVSESMERDLRKDQTELCLTEHREPLEKLLEIILNHLNMHTSRKERFLEASLYAQRTSDILLKYIRRCGAPEEHMLAIENEVMTFKQSVRERQARILELWVQRKARLEQCQQAVLLQISCAQICRWVAAETEHCVSMIGQARAATKALRNRNSIEDLMGASTDFKTLVKEKRYEVKQMLQHASRFHESGPNEIHAQVIEQSVQSVRSRFKQILALSDELEAAITHARGEHNGGTTKEDLSLDRYSDSTIEEKMNHKEAVETVWNRKIMEPMNELIRSEKDYIEDLRKCMDIYIREYQMLGSPCPPSLRNKQVEIFGNIDQLYEFHSKTFLSELLAYEKNPEDVGYCFIQWMEKLKELYADYCLNRDESNAIIGMSDAIKIFSDIRERHQLEPSHSLQSLLIKPVQRITRYRLMLEQLLKGSTTNSKEIRDAYEVVVNIPKLANDRMHLKNFDSYEQYKVGDFIMQDCFNVYEPKRYFKPNREMQVFLFESNIIFTKREEIAPKKIRYVYKDSMLLCEIHVVEHVEGDNTKFGLRKGTHPHHNDMTSVLKASSETSRMLWVKTLRDLKMDMKKPSIIDDRIPNFNRISQLSRESNTTTEDRNSIASTSSRHHNRSISGHLQPAKMHSYAAMSTSQYSTTSSVSLVHLPTTSTPQSPTSANSSPQKPWRSKFSSFTRRFPKRRRRNSTLSSAQIATDTQDYLTTDESLLKQHDTIRHRRFSSLRRISRMFNQLREQVARQVDQFVPAQFKTSNQQSGSTKTSMESLSAAGPITQSQDTTREQNQNAEAPLQSRLYVMPPHHHNNAPFTLPFSHLTLGNEPKRDAEI</sequence>
<organism evidence="6 7">
    <name type="scientific">Ditylenchus destructor</name>
    <dbReference type="NCBI Taxonomy" id="166010"/>
    <lineage>
        <taxon>Eukaryota</taxon>
        <taxon>Metazoa</taxon>
        <taxon>Ecdysozoa</taxon>
        <taxon>Nematoda</taxon>
        <taxon>Chromadorea</taxon>
        <taxon>Rhabditida</taxon>
        <taxon>Tylenchina</taxon>
        <taxon>Tylenchomorpha</taxon>
        <taxon>Sphaerularioidea</taxon>
        <taxon>Anguinidae</taxon>
        <taxon>Anguininae</taxon>
        <taxon>Ditylenchus</taxon>
    </lineage>
</organism>
<accession>A0AAD4NHB2</accession>
<keyword evidence="7" id="KW-1185">Reference proteome</keyword>
<dbReference type="SUPFAM" id="SSF50729">
    <property type="entry name" value="PH domain-like"/>
    <property type="match status" value="1"/>
</dbReference>
<dbReference type="SUPFAM" id="SSF48065">
    <property type="entry name" value="DBL homology domain (DH-domain)"/>
    <property type="match status" value="1"/>
</dbReference>
<dbReference type="GO" id="GO:0035556">
    <property type="term" value="P:intracellular signal transduction"/>
    <property type="evidence" value="ECO:0007669"/>
    <property type="project" value="InterPro"/>
</dbReference>
<proteinExistence type="predicted"/>
<feature type="region of interest" description="Disordered" evidence="3">
    <location>
        <begin position="1613"/>
        <end position="1657"/>
    </location>
</feature>
<evidence type="ECO:0000259" key="4">
    <source>
        <dbReference type="PROSITE" id="PS50003"/>
    </source>
</evidence>
<feature type="region of interest" description="Disordered" evidence="3">
    <location>
        <begin position="1772"/>
        <end position="1791"/>
    </location>
</feature>
<feature type="region of interest" description="Disordered" evidence="3">
    <location>
        <begin position="1554"/>
        <end position="1583"/>
    </location>
</feature>
<dbReference type="InterPro" id="IPR011993">
    <property type="entry name" value="PH-like_dom_sf"/>
</dbReference>
<dbReference type="InterPro" id="IPR002017">
    <property type="entry name" value="Spectrin_repeat"/>
</dbReference>
<dbReference type="Pfam" id="PF00621">
    <property type="entry name" value="RhoGEF"/>
    <property type="match status" value="1"/>
</dbReference>
<dbReference type="SMART" id="SM00325">
    <property type="entry name" value="RhoGEF"/>
    <property type="match status" value="1"/>
</dbReference>